<dbReference type="PANTHER" id="PTHR45699:SF3">
    <property type="entry name" value="LARGE RIBOSOMAL SUBUNIT PROTEIN UL10"/>
    <property type="match status" value="1"/>
</dbReference>
<dbReference type="InterPro" id="IPR043141">
    <property type="entry name" value="Ribosomal_uL10-like_sf"/>
</dbReference>
<name>A0AAN8V3Y1_9MAGN</name>
<dbReference type="GO" id="GO:0022625">
    <property type="term" value="C:cytosolic large ribosomal subunit"/>
    <property type="evidence" value="ECO:0007669"/>
    <property type="project" value="TreeGrafter"/>
</dbReference>
<dbReference type="Gene3D" id="3.30.70.1730">
    <property type="match status" value="1"/>
</dbReference>
<evidence type="ECO:0000256" key="2">
    <source>
        <dbReference type="ARBA" id="ARBA00022980"/>
    </source>
</evidence>
<proteinExistence type="inferred from homology"/>
<sequence>MAVVKKPSKAKAVKEGSYDQKLHRLLDEYSQILVVSADNVGSRQLQNIRMALRDDSVILMVKNTMIKRSVRLHAENTGNSAFLSLSTLLVGRIRFLHIHGFTYFSLSYM</sequence>
<evidence type="ECO:0000313" key="5">
    <source>
        <dbReference type="Proteomes" id="UP001370490"/>
    </source>
</evidence>
<dbReference type="GO" id="GO:0003735">
    <property type="term" value="F:structural constituent of ribosome"/>
    <property type="evidence" value="ECO:0007669"/>
    <property type="project" value="TreeGrafter"/>
</dbReference>
<evidence type="ECO:0000313" key="4">
    <source>
        <dbReference type="EMBL" id="KAK6927085.1"/>
    </source>
</evidence>
<organism evidence="4 5">
    <name type="scientific">Dillenia turbinata</name>
    <dbReference type="NCBI Taxonomy" id="194707"/>
    <lineage>
        <taxon>Eukaryota</taxon>
        <taxon>Viridiplantae</taxon>
        <taxon>Streptophyta</taxon>
        <taxon>Embryophyta</taxon>
        <taxon>Tracheophyta</taxon>
        <taxon>Spermatophyta</taxon>
        <taxon>Magnoliopsida</taxon>
        <taxon>eudicotyledons</taxon>
        <taxon>Gunneridae</taxon>
        <taxon>Pentapetalae</taxon>
        <taxon>Dilleniales</taxon>
        <taxon>Dilleniaceae</taxon>
        <taxon>Dillenia</taxon>
    </lineage>
</organism>
<dbReference type="Pfam" id="PF00466">
    <property type="entry name" value="Ribosomal_L10"/>
    <property type="match status" value="1"/>
</dbReference>
<dbReference type="AlphaFoldDB" id="A0AAN8V3Y1"/>
<keyword evidence="3" id="KW-0687">Ribonucleoprotein</keyword>
<comment type="caution">
    <text evidence="4">The sequence shown here is derived from an EMBL/GenBank/DDBJ whole genome shotgun (WGS) entry which is preliminary data.</text>
</comment>
<dbReference type="Proteomes" id="UP001370490">
    <property type="component" value="Unassembled WGS sequence"/>
</dbReference>
<evidence type="ECO:0000256" key="3">
    <source>
        <dbReference type="ARBA" id="ARBA00023274"/>
    </source>
</evidence>
<dbReference type="GO" id="GO:0002181">
    <property type="term" value="P:cytoplasmic translation"/>
    <property type="evidence" value="ECO:0007669"/>
    <property type="project" value="TreeGrafter"/>
</dbReference>
<dbReference type="PANTHER" id="PTHR45699">
    <property type="entry name" value="60S ACIDIC RIBOSOMAL PROTEIN P0"/>
    <property type="match status" value="1"/>
</dbReference>
<accession>A0AAN8V3Y1</accession>
<keyword evidence="2 4" id="KW-0689">Ribosomal protein</keyword>
<reference evidence="4 5" key="1">
    <citation type="submission" date="2023-12" db="EMBL/GenBank/DDBJ databases">
        <title>A high-quality genome assembly for Dillenia turbinata (Dilleniales).</title>
        <authorList>
            <person name="Chanderbali A."/>
        </authorList>
    </citation>
    <scope>NUCLEOTIDE SEQUENCE [LARGE SCALE GENOMIC DNA]</scope>
    <source>
        <strain evidence="4">LSX21</strain>
        <tissue evidence="4">Leaf</tissue>
    </source>
</reference>
<comment type="similarity">
    <text evidence="1">Belongs to the universal ribosomal protein uL10 family.</text>
</comment>
<dbReference type="GO" id="GO:0000027">
    <property type="term" value="P:ribosomal large subunit assembly"/>
    <property type="evidence" value="ECO:0007669"/>
    <property type="project" value="TreeGrafter"/>
</dbReference>
<gene>
    <name evidence="4" type="ORF">RJ641_008804</name>
</gene>
<protein>
    <submittedName>
        <fullName evidence="4">Ribosomal protein L10P</fullName>
    </submittedName>
</protein>
<evidence type="ECO:0000256" key="1">
    <source>
        <dbReference type="ARBA" id="ARBA00008889"/>
    </source>
</evidence>
<dbReference type="SUPFAM" id="SSF160369">
    <property type="entry name" value="Ribosomal protein L10-like"/>
    <property type="match status" value="1"/>
</dbReference>
<dbReference type="InterPro" id="IPR050323">
    <property type="entry name" value="Ribosomal_protein_uL10"/>
</dbReference>
<dbReference type="GO" id="GO:0070180">
    <property type="term" value="F:large ribosomal subunit rRNA binding"/>
    <property type="evidence" value="ECO:0007669"/>
    <property type="project" value="TreeGrafter"/>
</dbReference>
<dbReference type="InterPro" id="IPR001790">
    <property type="entry name" value="Ribosomal_uL10"/>
</dbReference>
<keyword evidence="5" id="KW-1185">Reference proteome</keyword>
<dbReference type="EMBL" id="JBAMMX010000015">
    <property type="protein sequence ID" value="KAK6927085.1"/>
    <property type="molecule type" value="Genomic_DNA"/>
</dbReference>